<dbReference type="RefSeq" id="WP_235003681.1">
    <property type="nucleotide sequence ID" value="NZ_FNVD01000002.1"/>
</dbReference>
<dbReference type="AlphaFoldDB" id="A0A1H5T4X8"/>
<dbReference type="Pfam" id="PF09982">
    <property type="entry name" value="LpxR"/>
    <property type="match status" value="1"/>
</dbReference>
<proteinExistence type="predicted"/>
<dbReference type="EMBL" id="FNVD01000002">
    <property type="protein sequence ID" value="SEF57077.1"/>
    <property type="molecule type" value="Genomic_DNA"/>
</dbReference>
<dbReference type="Gene3D" id="2.40.128.140">
    <property type="entry name" value="Outer membrane protein"/>
    <property type="match status" value="1"/>
</dbReference>
<keyword evidence="1" id="KW-0732">Signal</keyword>
<organism evidence="2 3">
    <name type="scientific">Jhaorihella thermophila</name>
    <dbReference type="NCBI Taxonomy" id="488547"/>
    <lineage>
        <taxon>Bacteria</taxon>
        <taxon>Pseudomonadati</taxon>
        <taxon>Pseudomonadota</taxon>
        <taxon>Alphaproteobacteria</taxon>
        <taxon>Rhodobacterales</taxon>
        <taxon>Paracoccaceae</taxon>
        <taxon>Jhaorihella</taxon>
    </lineage>
</organism>
<gene>
    <name evidence="2" type="ORF">SAMN05421751_10243</name>
</gene>
<dbReference type="Proteomes" id="UP000236742">
    <property type="component" value="Unassembled WGS sequence"/>
</dbReference>
<evidence type="ECO:0000313" key="3">
    <source>
        <dbReference type="Proteomes" id="UP000236742"/>
    </source>
</evidence>
<keyword evidence="3" id="KW-1185">Reference proteome</keyword>
<feature type="signal peptide" evidence="1">
    <location>
        <begin position="1"/>
        <end position="23"/>
    </location>
</feature>
<sequence length="314" mass="33940">MTNRLAALGMAFIVAMTGAGSTAAQSEAARGGGVRVLGYGWLATNDTLGDNQDRWRTGSLTVSAAFGKEWTGRAPSRPFDLWELRLQGQVIGPSDLTRYNPTDRPYAGMLSLGVHTHVVRDGVEFTLGGDLVVIGPQTGLDQRQDGLHSIFGMPRPAPAVLARQIPNTVRPTAVAEIAHSYDFGGAARIRPFAEMRAGDETLLRVGADVSFGAFGDGGLMARESVTGQRYRVVGYPDPGFSLVMGGDIAHVANSVYLPESRGHDLTPRRDRLRAGLRWQGENLWAFYGISWLGREFEAQPEGQLVGSVSLRLRF</sequence>
<evidence type="ECO:0008006" key="4">
    <source>
        <dbReference type="Google" id="ProtNLM"/>
    </source>
</evidence>
<dbReference type="InterPro" id="IPR018707">
    <property type="entry name" value="LpxR"/>
</dbReference>
<evidence type="ECO:0000256" key="1">
    <source>
        <dbReference type="SAM" id="SignalP"/>
    </source>
</evidence>
<protein>
    <recommendedName>
        <fullName evidence="4">Outer membrane protein</fullName>
    </recommendedName>
</protein>
<reference evidence="2 3" key="1">
    <citation type="submission" date="2016-10" db="EMBL/GenBank/DDBJ databases">
        <authorList>
            <person name="de Groot N.N."/>
        </authorList>
    </citation>
    <scope>NUCLEOTIDE SEQUENCE [LARGE SCALE GENOMIC DNA]</scope>
    <source>
        <strain evidence="2 3">DSM 23413</strain>
    </source>
</reference>
<evidence type="ECO:0000313" key="2">
    <source>
        <dbReference type="EMBL" id="SEF57077.1"/>
    </source>
</evidence>
<name>A0A1H5T4X8_9RHOB</name>
<feature type="chain" id="PRO_5009284639" description="Outer membrane protein" evidence="1">
    <location>
        <begin position="24"/>
        <end position="314"/>
    </location>
</feature>
<accession>A0A1H5T4X8</accession>
<dbReference type="InterPro" id="IPR037107">
    <property type="entry name" value="Put_OMP_sf"/>
</dbReference>